<organism evidence="1 2">
    <name type="scientific">Limnofasciculus baicalensis BBK-W-15</name>
    <dbReference type="NCBI Taxonomy" id="2699891"/>
    <lineage>
        <taxon>Bacteria</taxon>
        <taxon>Bacillati</taxon>
        <taxon>Cyanobacteriota</taxon>
        <taxon>Cyanophyceae</taxon>
        <taxon>Coleofasciculales</taxon>
        <taxon>Coleofasciculaceae</taxon>
        <taxon>Limnofasciculus</taxon>
        <taxon>Limnofasciculus baicalensis</taxon>
    </lineage>
</organism>
<evidence type="ECO:0000313" key="1">
    <source>
        <dbReference type="EMBL" id="MCP2727360.1"/>
    </source>
</evidence>
<accession>A0AAE3GMJ6</accession>
<dbReference type="Proteomes" id="UP001204953">
    <property type="component" value="Unassembled WGS sequence"/>
</dbReference>
<protein>
    <recommendedName>
        <fullName evidence="3">DUF4365 domain-containing protein</fullName>
    </recommendedName>
</protein>
<proteinExistence type="predicted"/>
<gene>
    <name evidence="1" type="ORF">NJ959_02590</name>
</gene>
<keyword evidence="2" id="KW-1185">Reference proteome</keyword>
<dbReference type="RefSeq" id="WP_254010178.1">
    <property type="nucleotide sequence ID" value="NZ_JAMZMM010000012.1"/>
</dbReference>
<sequence>MRDTLGQRGEAIFTVLMTEFHDRSRPIFKPQFLGDKWQYVDFIVELVGTESIITYFFVQVKTTRTGYTKKLNRLKVKVPQDHIRGIAAYVAPTYIVGIDEVTEI</sequence>
<name>A0AAE3GMJ6_9CYAN</name>
<reference evidence="1" key="1">
    <citation type="submission" date="2022-06" db="EMBL/GenBank/DDBJ databases">
        <title>New cyanobacteria of genus Symplocastrum in benthos of Lake Baikal.</title>
        <authorList>
            <person name="Sorokovikova E."/>
            <person name="Tikhonova I."/>
            <person name="Krasnopeev A."/>
            <person name="Evseev P."/>
            <person name="Gladkikh A."/>
            <person name="Belykh O."/>
        </authorList>
    </citation>
    <scope>NUCLEOTIDE SEQUENCE</scope>
    <source>
        <strain evidence="1">BBK-W-15</strain>
    </source>
</reference>
<dbReference type="AlphaFoldDB" id="A0AAE3GMJ6"/>
<evidence type="ECO:0008006" key="3">
    <source>
        <dbReference type="Google" id="ProtNLM"/>
    </source>
</evidence>
<dbReference type="EMBL" id="JAMZMM010000012">
    <property type="protein sequence ID" value="MCP2727360.1"/>
    <property type="molecule type" value="Genomic_DNA"/>
</dbReference>
<comment type="caution">
    <text evidence="1">The sequence shown here is derived from an EMBL/GenBank/DDBJ whole genome shotgun (WGS) entry which is preliminary data.</text>
</comment>
<evidence type="ECO:0000313" key="2">
    <source>
        <dbReference type="Proteomes" id="UP001204953"/>
    </source>
</evidence>